<dbReference type="Gene3D" id="3.40.1280.10">
    <property type="match status" value="1"/>
</dbReference>
<dbReference type="InterPro" id="IPR016009">
    <property type="entry name" value="tRNA_MeTrfase_TRMD/TRM10"/>
</dbReference>
<evidence type="ECO:0000256" key="7">
    <source>
        <dbReference type="ARBA" id="ARBA00022490"/>
    </source>
</evidence>
<name>A0A382MH65_9ZZZZ</name>
<dbReference type="Gene3D" id="1.10.1270.20">
    <property type="entry name" value="tRNA(m1g37)methyltransferase, domain 2"/>
    <property type="match status" value="1"/>
</dbReference>
<dbReference type="InterPro" id="IPR023148">
    <property type="entry name" value="tRNA_m1G_MeTrfase_C_sf"/>
</dbReference>
<dbReference type="InterPro" id="IPR029026">
    <property type="entry name" value="tRNA_m1G_MTases_N"/>
</dbReference>
<feature type="non-terminal residue" evidence="16">
    <location>
        <position position="195"/>
    </location>
</feature>
<keyword evidence="7" id="KW-0963">Cytoplasm</keyword>
<dbReference type="GO" id="GO:0005829">
    <property type="term" value="C:cytosol"/>
    <property type="evidence" value="ECO:0007669"/>
    <property type="project" value="TreeGrafter"/>
</dbReference>
<evidence type="ECO:0000256" key="1">
    <source>
        <dbReference type="ARBA" id="ARBA00002634"/>
    </source>
</evidence>
<dbReference type="EMBL" id="UINC01092836">
    <property type="protein sequence ID" value="SVC46762.1"/>
    <property type="molecule type" value="Genomic_DNA"/>
</dbReference>
<comment type="similarity">
    <text evidence="3">Belongs to the RNA methyltransferase TrmD family.</text>
</comment>
<evidence type="ECO:0000256" key="10">
    <source>
        <dbReference type="ARBA" id="ARBA00022691"/>
    </source>
</evidence>
<comment type="catalytic activity">
    <reaction evidence="14">
        <text>guanosine(37) in tRNA + S-adenosyl-L-methionine = N(1)-methylguanosine(37) in tRNA + S-adenosyl-L-homocysteine + H(+)</text>
        <dbReference type="Rhea" id="RHEA:36899"/>
        <dbReference type="Rhea" id="RHEA-COMP:10145"/>
        <dbReference type="Rhea" id="RHEA-COMP:10147"/>
        <dbReference type="ChEBI" id="CHEBI:15378"/>
        <dbReference type="ChEBI" id="CHEBI:57856"/>
        <dbReference type="ChEBI" id="CHEBI:59789"/>
        <dbReference type="ChEBI" id="CHEBI:73542"/>
        <dbReference type="ChEBI" id="CHEBI:74269"/>
        <dbReference type="EC" id="2.1.1.228"/>
    </reaction>
</comment>
<dbReference type="GO" id="GO:0002939">
    <property type="term" value="P:tRNA N1-guanine methylation"/>
    <property type="evidence" value="ECO:0007669"/>
    <property type="project" value="TreeGrafter"/>
</dbReference>
<proteinExistence type="inferred from homology"/>
<accession>A0A382MH65</accession>
<dbReference type="PANTHER" id="PTHR46417:SF1">
    <property type="entry name" value="TRNA (GUANINE-N(1)-)-METHYLTRANSFERASE"/>
    <property type="match status" value="1"/>
</dbReference>
<keyword evidence="9" id="KW-0808">Transferase</keyword>
<comment type="subcellular location">
    <subcellularLocation>
        <location evidence="2">Cytoplasm</location>
    </subcellularLocation>
</comment>
<dbReference type="PANTHER" id="PTHR46417">
    <property type="entry name" value="TRNA (GUANINE-N(1)-)-METHYLTRANSFERASE"/>
    <property type="match status" value="1"/>
</dbReference>
<protein>
    <recommendedName>
        <fullName evidence="6">tRNA (guanine-N(1)-)-methyltransferase</fullName>
        <ecNumber evidence="5">2.1.1.228</ecNumber>
    </recommendedName>
    <alternativeName>
        <fullName evidence="12">M1G-methyltransferase</fullName>
    </alternativeName>
    <alternativeName>
        <fullName evidence="13">tRNA [GM37] methyltransferase</fullName>
    </alternativeName>
</protein>
<keyword evidence="8" id="KW-0489">Methyltransferase</keyword>
<evidence type="ECO:0000256" key="11">
    <source>
        <dbReference type="ARBA" id="ARBA00022694"/>
    </source>
</evidence>
<dbReference type="NCBIfam" id="TIGR00088">
    <property type="entry name" value="trmD"/>
    <property type="match status" value="1"/>
</dbReference>
<dbReference type="AlphaFoldDB" id="A0A382MH65"/>
<evidence type="ECO:0000259" key="15">
    <source>
        <dbReference type="Pfam" id="PF01746"/>
    </source>
</evidence>
<evidence type="ECO:0000256" key="9">
    <source>
        <dbReference type="ARBA" id="ARBA00022679"/>
    </source>
</evidence>
<evidence type="ECO:0000256" key="6">
    <source>
        <dbReference type="ARBA" id="ARBA00014679"/>
    </source>
</evidence>
<feature type="non-terminal residue" evidence="16">
    <location>
        <position position="1"/>
    </location>
</feature>
<evidence type="ECO:0000256" key="3">
    <source>
        <dbReference type="ARBA" id="ARBA00007630"/>
    </source>
</evidence>
<organism evidence="16">
    <name type="scientific">marine metagenome</name>
    <dbReference type="NCBI Taxonomy" id="408172"/>
    <lineage>
        <taxon>unclassified sequences</taxon>
        <taxon>metagenomes</taxon>
        <taxon>ecological metagenomes</taxon>
    </lineage>
</organism>
<evidence type="ECO:0000256" key="12">
    <source>
        <dbReference type="ARBA" id="ARBA00029736"/>
    </source>
</evidence>
<comment type="subunit">
    <text evidence="4">Homodimer.</text>
</comment>
<evidence type="ECO:0000256" key="14">
    <source>
        <dbReference type="ARBA" id="ARBA00047783"/>
    </source>
</evidence>
<dbReference type="Pfam" id="PF01746">
    <property type="entry name" value="tRNA_m1G_MT"/>
    <property type="match status" value="1"/>
</dbReference>
<sequence length="195" mass="21202">VVGKAIDSGLIALGTHQLREHTGGSPHPVDDHPYGGGPGMVMRPEPVYAAVEALSAPGRHDRRVLLTPQGRRFDQAAARRLASLGSVLVLCGRYEGVDERIRPLFDEELSIGDYVLSGGEPAAVVLVDAIARLVPGVLGSPESLAQETFGEDLLEYPHFTRPETFRDQSVPGVLLSGDHAKIARWRRERAEERTR</sequence>
<evidence type="ECO:0000256" key="5">
    <source>
        <dbReference type="ARBA" id="ARBA00012807"/>
    </source>
</evidence>
<evidence type="ECO:0000256" key="8">
    <source>
        <dbReference type="ARBA" id="ARBA00022603"/>
    </source>
</evidence>
<reference evidence="16" key="1">
    <citation type="submission" date="2018-05" db="EMBL/GenBank/DDBJ databases">
        <authorList>
            <person name="Lanie J.A."/>
            <person name="Ng W.-L."/>
            <person name="Kazmierczak K.M."/>
            <person name="Andrzejewski T.M."/>
            <person name="Davidsen T.M."/>
            <person name="Wayne K.J."/>
            <person name="Tettelin H."/>
            <person name="Glass J.I."/>
            <person name="Rusch D."/>
            <person name="Podicherti R."/>
            <person name="Tsui H.-C.T."/>
            <person name="Winkler M.E."/>
        </authorList>
    </citation>
    <scope>NUCLEOTIDE SEQUENCE</scope>
</reference>
<gene>
    <name evidence="16" type="ORF">METZ01_LOCUS299616</name>
</gene>
<evidence type="ECO:0000256" key="2">
    <source>
        <dbReference type="ARBA" id="ARBA00004496"/>
    </source>
</evidence>
<evidence type="ECO:0000256" key="4">
    <source>
        <dbReference type="ARBA" id="ARBA00011738"/>
    </source>
</evidence>
<evidence type="ECO:0000313" key="16">
    <source>
        <dbReference type="EMBL" id="SVC46762.1"/>
    </source>
</evidence>
<dbReference type="InterPro" id="IPR029028">
    <property type="entry name" value="Alpha/beta_knot_MTases"/>
</dbReference>
<dbReference type="NCBIfam" id="NF000648">
    <property type="entry name" value="PRK00026.1"/>
    <property type="match status" value="1"/>
</dbReference>
<dbReference type="SUPFAM" id="SSF75217">
    <property type="entry name" value="alpha/beta knot"/>
    <property type="match status" value="1"/>
</dbReference>
<keyword evidence="11" id="KW-0819">tRNA processing</keyword>
<dbReference type="GO" id="GO:0052906">
    <property type="term" value="F:tRNA (guanine(37)-N1)-methyltransferase activity"/>
    <property type="evidence" value="ECO:0007669"/>
    <property type="project" value="UniProtKB-EC"/>
</dbReference>
<dbReference type="HAMAP" id="MF_00605">
    <property type="entry name" value="TrmD"/>
    <property type="match status" value="1"/>
</dbReference>
<feature type="domain" description="tRNA methyltransferase TRMD/TRM10-type" evidence="15">
    <location>
        <begin position="1"/>
        <end position="195"/>
    </location>
</feature>
<dbReference type="InterPro" id="IPR002649">
    <property type="entry name" value="tRNA_m1G_MeTrfase_TrmD"/>
</dbReference>
<evidence type="ECO:0000256" key="13">
    <source>
        <dbReference type="ARBA" id="ARBA00033392"/>
    </source>
</evidence>
<comment type="function">
    <text evidence="1">Specifically methylates guanosine-37 in various tRNAs.</text>
</comment>
<dbReference type="EC" id="2.1.1.228" evidence="5"/>
<keyword evidence="10" id="KW-0949">S-adenosyl-L-methionine</keyword>